<reference evidence="9 10" key="1">
    <citation type="submission" date="2017-04" db="EMBL/GenBank/DDBJ databases">
        <authorList>
            <person name="Afonso C.L."/>
            <person name="Miller P.J."/>
            <person name="Scott M.A."/>
            <person name="Spackman E."/>
            <person name="Goraichik I."/>
            <person name="Dimitrov K.M."/>
            <person name="Suarez D.L."/>
            <person name="Swayne D.E."/>
        </authorList>
    </citation>
    <scope>NUCLEOTIDE SEQUENCE [LARGE SCALE GENOMIC DNA]</scope>
    <source>
        <strain evidence="9 10">DSM 43828</strain>
    </source>
</reference>
<keyword evidence="6 8" id="KW-0472">Membrane</keyword>
<evidence type="ECO:0000256" key="5">
    <source>
        <dbReference type="ARBA" id="ARBA00022989"/>
    </source>
</evidence>
<evidence type="ECO:0000256" key="1">
    <source>
        <dbReference type="ARBA" id="ARBA00004141"/>
    </source>
</evidence>
<feature type="transmembrane region" description="Helical" evidence="8">
    <location>
        <begin position="233"/>
        <end position="251"/>
    </location>
</feature>
<feature type="transmembrane region" description="Helical" evidence="8">
    <location>
        <begin position="428"/>
        <end position="444"/>
    </location>
</feature>
<keyword evidence="5 8" id="KW-1133">Transmembrane helix</keyword>
<organism evidence="9 10">
    <name type="scientific">Kibdelosporangium aridum</name>
    <dbReference type="NCBI Taxonomy" id="2030"/>
    <lineage>
        <taxon>Bacteria</taxon>
        <taxon>Bacillati</taxon>
        <taxon>Actinomycetota</taxon>
        <taxon>Actinomycetes</taxon>
        <taxon>Pseudonocardiales</taxon>
        <taxon>Pseudonocardiaceae</taxon>
        <taxon>Kibdelosporangium</taxon>
    </lineage>
</organism>
<comment type="similarity">
    <text evidence="7">Belongs to the MptA/B family.</text>
</comment>
<evidence type="ECO:0000256" key="2">
    <source>
        <dbReference type="ARBA" id="ARBA00022676"/>
    </source>
</evidence>
<evidence type="ECO:0000256" key="8">
    <source>
        <dbReference type="SAM" id="Phobius"/>
    </source>
</evidence>
<dbReference type="Proteomes" id="UP000192674">
    <property type="component" value="Unassembled WGS sequence"/>
</dbReference>
<gene>
    <name evidence="9" type="ORF">SAMN05661093_07001</name>
</gene>
<proteinExistence type="inferred from homology"/>
<feature type="transmembrane region" description="Helical" evidence="8">
    <location>
        <begin position="116"/>
        <end position="138"/>
    </location>
</feature>
<comment type="subcellular location">
    <subcellularLocation>
        <location evidence="1">Membrane</location>
        <topology evidence="1">Multi-pass membrane protein</topology>
    </subcellularLocation>
</comment>
<evidence type="ECO:0000313" key="9">
    <source>
        <dbReference type="EMBL" id="SMD21717.1"/>
    </source>
</evidence>
<evidence type="ECO:0000256" key="4">
    <source>
        <dbReference type="ARBA" id="ARBA00022692"/>
    </source>
</evidence>
<feature type="transmembrane region" description="Helical" evidence="8">
    <location>
        <begin position="336"/>
        <end position="360"/>
    </location>
</feature>
<name>A0A1Y5Y0E9_KIBAR</name>
<feature type="transmembrane region" description="Helical" evidence="8">
    <location>
        <begin position="497"/>
        <end position="516"/>
    </location>
</feature>
<evidence type="ECO:0000313" key="10">
    <source>
        <dbReference type="Proteomes" id="UP000192674"/>
    </source>
</evidence>
<dbReference type="Pfam" id="PF26314">
    <property type="entry name" value="MptA_B_family"/>
    <property type="match status" value="1"/>
</dbReference>
<feature type="transmembrane region" description="Helical" evidence="8">
    <location>
        <begin position="398"/>
        <end position="416"/>
    </location>
</feature>
<feature type="transmembrane region" description="Helical" evidence="8">
    <location>
        <begin position="199"/>
        <end position="221"/>
    </location>
</feature>
<dbReference type="GO" id="GO:0016757">
    <property type="term" value="F:glycosyltransferase activity"/>
    <property type="evidence" value="ECO:0007669"/>
    <property type="project" value="UniProtKB-KW"/>
</dbReference>
<protein>
    <submittedName>
        <fullName evidence="9">Alpha-1,6-mannosyltransferase</fullName>
    </submittedName>
</protein>
<dbReference type="AlphaFoldDB" id="A0A1Y5Y0E9"/>
<keyword evidence="3 9" id="KW-0808">Transferase</keyword>
<feature type="transmembrane region" description="Helical" evidence="8">
    <location>
        <begin position="291"/>
        <end position="316"/>
    </location>
</feature>
<feature type="transmembrane region" description="Helical" evidence="8">
    <location>
        <begin position="37"/>
        <end position="58"/>
    </location>
</feature>
<dbReference type="GO" id="GO:0016020">
    <property type="term" value="C:membrane"/>
    <property type="evidence" value="ECO:0007669"/>
    <property type="project" value="UniProtKB-SubCell"/>
</dbReference>
<accession>A0A1Y5Y0E9</accession>
<evidence type="ECO:0000256" key="6">
    <source>
        <dbReference type="ARBA" id="ARBA00023136"/>
    </source>
</evidence>
<evidence type="ECO:0000256" key="7">
    <source>
        <dbReference type="ARBA" id="ARBA00043987"/>
    </source>
</evidence>
<feature type="transmembrane region" description="Helical" evidence="8">
    <location>
        <begin position="70"/>
        <end position="95"/>
    </location>
</feature>
<evidence type="ECO:0000256" key="3">
    <source>
        <dbReference type="ARBA" id="ARBA00022679"/>
    </source>
</evidence>
<dbReference type="EMBL" id="FWXV01000007">
    <property type="protein sequence ID" value="SMD21717.1"/>
    <property type="molecule type" value="Genomic_DNA"/>
</dbReference>
<keyword evidence="4 8" id="KW-0812">Transmembrane</keyword>
<sequence>MVVSEPAPVDVAVPAVVAKPPPLDDKDCRQLDLIRRFGTIGSLLLVFGSLGAGALPIFNPLPSVPVLGLFARIPAVSLAAGTLGMGMIISSWLLLGKFAKPGRSRLISRAQLNRTLMMWGVPLVFAMPLFSKDVYSYLAQSSIVSMGLDPYELGPGQALGQDHPLTRGVSNMWRDTPAPYGPLFLFLGHLLNSVTGNHVVTGVLTQRLLAIVGIALFAWALPRLARRFGVQPVTALWFGAANPLVLFHLVGGVHNEALAIGLMMAGIEISLRYLPRPGDPPVTSLRREWTFVLLGVAVITLGAAVKLPALVAAAFVGVQVTRRWGGGVPRLFAVGGLFVATAAVTMTAACLGTGLGFGWVGALDTPSLVRSWMSPISELGNLGGVLGITLGLGNHTTAVLEIFTLLGYATAAVITVKMMWDCLGGRRSVMTGLGVSLAAFLILHPAMQPWYLLFPAIPLAASLAGTKRFRNLATMGCTIASVLLPTTGGTFTGRTYVMVFAYIAAIIVLAGLLFWLNRKVPLLPRKVTRVAPAEGPTDSASANP</sequence>
<keyword evidence="2 9" id="KW-0328">Glycosyltransferase</keyword>
<dbReference type="InterPro" id="IPR049829">
    <property type="entry name" value="MptA/B-like"/>
</dbReference>
<keyword evidence="10" id="KW-1185">Reference proteome</keyword>
<dbReference type="NCBIfam" id="NF038066">
    <property type="entry name" value="MptB"/>
    <property type="match status" value="1"/>
</dbReference>